<reference evidence="2 3" key="1">
    <citation type="submission" date="2020-06" db="EMBL/GenBank/DDBJ databases">
        <authorList>
            <person name="Duchaud E."/>
        </authorList>
    </citation>
    <scope>NUCLEOTIDE SEQUENCE [LARGE SCALE GENOMIC DNA]</scope>
    <source>
        <strain evidence="2">Alteromonas fortis</strain>
    </source>
</reference>
<dbReference type="Gene3D" id="3.10.28.20">
    <property type="entry name" value="Acetamidase/Formamidase-like domains"/>
    <property type="match status" value="1"/>
</dbReference>
<sequence length="301" mass="34167">MRQLLYLLLFAVSSATAVELPPDSEKYIYGIGTDTSYDLAQKAAMADIVMKLATRVNVSTKINQTKQSNRTQVDAQSQVIAESRGIELPNVEVIDSNQKNNFWQVLVRVEREQVKRAIKHQLDTINSDLQFILEEFENYYAPSCFYTLSNEENKRTLLNELIPAYIGIGSEDGAETQFNSTINTFDRTYKRCKKRNRYTLTFSQPVTSTLKNSTKALLKKQGFDVVSKGENTGSVQFNIKAKSSMFKETHFTILTAEILVFDERESLQFKDSFKVKGASFKSSSESVARAEQALLQRVKLK</sequence>
<keyword evidence="1" id="KW-0732">Signal</keyword>
<evidence type="ECO:0008006" key="4">
    <source>
        <dbReference type="Google" id="ProtNLM"/>
    </source>
</evidence>
<name>A0A6T9XV47_ALTMA</name>
<organism evidence="2 3">
    <name type="scientific">Alteromonas macleodii</name>
    <name type="common">Pseudoalteromonas macleodii</name>
    <dbReference type="NCBI Taxonomy" id="28108"/>
    <lineage>
        <taxon>Bacteria</taxon>
        <taxon>Pseudomonadati</taxon>
        <taxon>Pseudomonadota</taxon>
        <taxon>Gammaproteobacteria</taxon>
        <taxon>Alteromonadales</taxon>
        <taxon>Alteromonadaceae</taxon>
        <taxon>Alteromonas/Salinimonas group</taxon>
        <taxon>Alteromonas</taxon>
    </lineage>
</organism>
<proteinExistence type="predicted"/>
<feature type="signal peptide" evidence="1">
    <location>
        <begin position="1"/>
        <end position="17"/>
    </location>
</feature>
<dbReference type="RefSeq" id="WP_179981928.1">
    <property type="nucleotide sequence ID" value="NZ_LR812090.1"/>
</dbReference>
<accession>A0A6T9XV47</accession>
<evidence type="ECO:0000256" key="1">
    <source>
        <dbReference type="SAM" id="SignalP"/>
    </source>
</evidence>
<evidence type="ECO:0000313" key="3">
    <source>
        <dbReference type="Proteomes" id="UP000509458"/>
    </source>
</evidence>
<feature type="chain" id="PRO_5029583263" description="LPP20 lipofamily protein" evidence="1">
    <location>
        <begin position="18"/>
        <end position="301"/>
    </location>
</feature>
<dbReference type="AlphaFoldDB" id="A0A6T9XV47"/>
<protein>
    <recommendedName>
        <fullName evidence="4">LPP20 lipofamily protein</fullName>
    </recommendedName>
</protein>
<dbReference type="EMBL" id="LR812090">
    <property type="protein sequence ID" value="CAB9492160.1"/>
    <property type="molecule type" value="Genomic_DNA"/>
</dbReference>
<gene>
    <name evidence="2" type="ORF">ALFOR1_10092</name>
</gene>
<dbReference type="Proteomes" id="UP000509458">
    <property type="component" value="Chromosome"/>
</dbReference>
<evidence type="ECO:0000313" key="2">
    <source>
        <dbReference type="EMBL" id="CAB9492160.1"/>
    </source>
</evidence>